<dbReference type="PANTHER" id="PTHR21310">
    <property type="entry name" value="AMINOGLYCOSIDE PHOSPHOTRANSFERASE-RELATED-RELATED"/>
    <property type="match status" value="1"/>
</dbReference>
<protein>
    <submittedName>
        <fullName evidence="2">Phosphotransferase enzyme family protein</fullName>
    </submittedName>
</protein>
<name>A0A8H6IUJ9_9PEZI</name>
<dbReference type="PANTHER" id="PTHR21310:SF15">
    <property type="entry name" value="AMINOGLYCOSIDE PHOSPHOTRANSFERASE DOMAIN-CONTAINING PROTEIN"/>
    <property type="match status" value="1"/>
</dbReference>
<evidence type="ECO:0000259" key="1">
    <source>
        <dbReference type="Pfam" id="PF01636"/>
    </source>
</evidence>
<dbReference type="SUPFAM" id="SSF56112">
    <property type="entry name" value="Protein kinase-like (PK-like)"/>
    <property type="match status" value="1"/>
</dbReference>
<sequence>MLSHAEFQDRLEFVRSVIVNFGLQPTTITPLEYDETSPFEYNNFIYKIALASPASGPCLPNPGPYTVPLPDAGTSTLIMRVANPRAGVVEDNRVENEVAALHLARRGVLSHKPDAAFLIPELYAWRSQTDAEKGLGWTLMEYKTGVPLDAKFRDMSAEEQGKVIGQVADAFAGIQRAAIPEGVRSHGGLTIDSDGGITNGQMTILAGGPWSSHADFWRAKFATQLREADGSPVLEGWKPRGVRERVDKFVADGLEGYIAGSGADASQRVLIHGDFTTNNVQYDPDTKKVTGVLDFDWAYVSHPCHEFFYSLGDVGGNTGGGTGRDPDRSGGRIGRAMMTGDFDSISDLPEEAAGQLAIAKAWDAALAERGAIRPSDVAGIEALDRLRRLESLLCSFALCHPVMLKRKTEEEIKEMRSKAEGEVVECLEELGY</sequence>
<gene>
    <name evidence="2" type="ORF">CSOJ01_12789</name>
</gene>
<dbReference type="Proteomes" id="UP000652219">
    <property type="component" value="Unassembled WGS sequence"/>
</dbReference>
<reference evidence="2 3" key="1">
    <citation type="journal article" date="2020" name="Phytopathology">
        <title>Genome Sequence Resources of Colletotrichum truncatum, C. plurivorum, C. musicola, and C. sojae: Four Species Pathogenic to Soybean (Glycine max).</title>
        <authorList>
            <person name="Rogerio F."/>
            <person name="Boufleur T.R."/>
            <person name="Ciampi-Guillardi M."/>
            <person name="Sukno S.A."/>
            <person name="Thon M.R."/>
            <person name="Massola Junior N.S."/>
            <person name="Baroncelli R."/>
        </authorList>
    </citation>
    <scope>NUCLEOTIDE SEQUENCE [LARGE SCALE GENOMIC DNA]</scope>
    <source>
        <strain evidence="2 3">LFN0009</strain>
    </source>
</reference>
<dbReference type="Pfam" id="PF01636">
    <property type="entry name" value="APH"/>
    <property type="match status" value="1"/>
</dbReference>
<dbReference type="GO" id="GO:0016740">
    <property type="term" value="F:transferase activity"/>
    <property type="evidence" value="ECO:0007669"/>
    <property type="project" value="UniProtKB-KW"/>
</dbReference>
<evidence type="ECO:0000313" key="3">
    <source>
        <dbReference type="Proteomes" id="UP000652219"/>
    </source>
</evidence>
<feature type="domain" description="Aminoglycoside phosphotransferase" evidence="1">
    <location>
        <begin position="75"/>
        <end position="313"/>
    </location>
</feature>
<organism evidence="2 3">
    <name type="scientific">Colletotrichum sojae</name>
    <dbReference type="NCBI Taxonomy" id="2175907"/>
    <lineage>
        <taxon>Eukaryota</taxon>
        <taxon>Fungi</taxon>
        <taxon>Dikarya</taxon>
        <taxon>Ascomycota</taxon>
        <taxon>Pezizomycotina</taxon>
        <taxon>Sordariomycetes</taxon>
        <taxon>Hypocreomycetidae</taxon>
        <taxon>Glomerellales</taxon>
        <taxon>Glomerellaceae</taxon>
        <taxon>Colletotrichum</taxon>
        <taxon>Colletotrichum orchidearum species complex</taxon>
    </lineage>
</organism>
<dbReference type="AlphaFoldDB" id="A0A8H6IUJ9"/>
<dbReference type="EMBL" id="WIGN01000341">
    <property type="protein sequence ID" value="KAF6798171.1"/>
    <property type="molecule type" value="Genomic_DNA"/>
</dbReference>
<keyword evidence="2" id="KW-0808">Transferase</keyword>
<dbReference type="InterPro" id="IPR051678">
    <property type="entry name" value="AGP_Transferase"/>
</dbReference>
<evidence type="ECO:0000313" key="2">
    <source>
        <dbReference type="EMBL" id="KAF6798171.1"/>
    </source>
</evidence>
<keyword evidence="3" id="KW-1185">Reference proteome</keyword>
<dbReference type="InterPro" id="IPR011009">
    <property type="entry name" value="Kinase-like_dom_sf"/>
</dbReference>
<dbReference type="Gene3D" id="3.90.1200.10">
    <property type="match status" value="1"/>
</dbReference>
<comment type="caution">
    <text evidence="2">The sequence shown here is derived from an EMBL/GenBank/DDBJ whole genome shotgun (WGS) entry which is preliminary data.</text>
</comment>
<proteinExistence type="predicted"/>
<dbReference type="InterPro" id="IPR002575">
    <property type="entry name" value="Aminoglycoside_PTrfase"/>
</dbReference>
<accession>A0A8H6IUJ9</accession>